<gene>
    <name evidence="11" type="ORF">Hgul01_01963</name>
</gene>
<dbReference type="EC" id="3.2.1.39" evidence="3"/>
<feature type="region of interest" description="Disordered" evidence="9">
    <location>
        <begin position="766"/>
        <end position="796"/>
    </location>
</feature>
<comment type="caution">
    <text evidence="11">The sequence shown here is derived from an EMBL/GenBank/DDBJ whole genome shotgun (WGS) entry which is preliminary data.</text>
</comment>
<evidence type="ECO:0000256" key="2">
    <source>
        <dbReference type="ARBA" id="ARBA00010730"/>
    </source>
</evidence>
<reference evidence="11 12" key="1">
    <citation type="submission" date="2024-02" db="EMBL/GenBank/DDBJ databases">
        <title>Herpetosiphon gulosus NBRC 112829.</title>
        <authorList>
            <person name="Ichikawa N."/>
            <person name="Katano-Makiyama Y."/>
            <person name="Hidaka K."/>
        </authorList>
    </citation>
    <scope>NUCLEOTIDE SEQUENCE [LARGE SCALE GENOMIC DNA]</scope>
    <source>
        <strain evidence="11 12">NBRC 112829</strain>
    </source>
</reference>
<protein>
    <recommendedName>
        <fullName evidence="3">glucan endo-1,3-beta-D-glucosidase</fullName>
        <ecNumber evidence="3">3.2.1.39</ecNumber>
    </recommendedName>
</protein>
<comment type="similarity">
    <text evidence="2">Belongs to the glycosyl hydrolase 81 family.</text>
</comment>
<dbReference type="Gene3D" id="2.80.10.50">
    <property type="match status" value="3"/>
</dbReference>
<keyword evidence="8" id="KW-0624">Polysaccharide degradation</keyword>
<name>A0ABP9WY93_9CHLR</name>
<accession>A0ABP9WY93</accession>
<dbReference type="SUPFAM" id="SSF50370">
    <property type="entry name" value="Ricin B-like lectins"/>
    <property type="match status" value="1"/>
</dbReference>
<dbReference type="Pfam" id="PF17652">
    <property type="entry name" value="Glyco_hydro81C"/>
    <property type="match status" value="1"/>
</dbReference>
<dbReference type="PROSITE" id="PS52008">
    <property type="entry name" value="GH81"/>
    <property type="match status" value="1"/>
</dbReference>
<dbReference type="PROSITE" id="PS50231">
    <property type="entry name" value="RICIN_B_LECTIN"/>
    <property type="match status" value="1"/>
</dbReference>
<evidence type="ECO:0000256" key="3">
    <source>
        <dbReference type="ARBA" id="ARBA00012780"/>
    </source>
</evidence>
<evidence type="ECO:0000256" key="4">
    <source>
        <dbReference type="ARBA" id="ARBA00022801"/>
    </source>
</evidence>
<dbReference type="InterPro" id="IPR000772">
    <property type="entry name" value="Ricin_B_lectin"/>
</dbReference>
<evidence type="ECO:0000259" key="10">
    <source>
        <dbReference type="SMART" id="SM00458"/>
    </source>
</evidence>
<evidence type="ECO:0000256" key="1">
    <source>
        <dbReference type="ARBA" id="ARBA00000382"/>
    </source>
</evidence>
<keyword evidence="7" id="KW-0961">Cell wall biogenesis/degradation</keyword>
<evidence type="ECO:0000313" key="11">
    <source>
        <dbReference type="EMBL" id="GAA5528166.1"/>
    </source>
</evidence>
<evidence type="ECO:0000256" key="5">
    <source>
        <dbReference type="ARBA" id="ARBA00023277"/>
    </source>
</evidence>
<evidence type="ECO:0000256" key="8">
    <source>
        <dbReference type="ARBA" id="ARBA00023326"/>
    </source>
</evidence>
<dbReference type="SMART" id="SM00458">
    <property type="entry name" value="RICIN"/>
    <property type="match status" value="1"/>
</dbReference>
<dbReference type="Pfam" id="PF14200">
    <property type="entry name" value="RicinB_lectin_2"/>
    <property type="match status" value="2"/>
</dbReference>
<dbReference type="InterPro" id="IPR005200">
    <property type="entry name" value="Endo-beta-glucanase"/>
</dbReference>
<dbReference type="RefSeq" id="WP_345721779.1">
    <property type="nucleotide sequence ID" value="NZ_BAABRU010000006.1"/>
</dbReference>
<feature type="compositionally biased region" description="Low complexity" evidence="9">
    <location>
        <begin position="779"/>
        <end position="796"/>
    </location>
</feature>
<evidence type="ECO:0000256" key="7">
    <source>
        <dbReference type="ARBA" id="ARBA00023316"/>
    </source>
</evidence>
<organism evidence="11 12">
    <name type="scientific">Herpetosiphon gulosus</name>
    <dbReference type="NCBI Taxonomy" id="1973496"/>
    <lineage>
        <taxon>Bacteria</taxon>
        <taxon>Bacillati</taxon>
        <taxon>Chloroflexota</taxon>
        <taxon>Chloroflexia</taxon>
        <taxon>Herpetosiphonales</taxon>
        <taxon>Herpetosiphonaceae</taxon>
        <taxon>Herpetosiphon</taxon>
    </lineage>
</organism>
<comment type="catalytic activity">
    <reaction evidence="1">
        <text>Hydrolysis of (1-&gt;3)-beta-D-glucosidic linkages in (1-&gt;3)-beta-D-glucans.</text>
        <dbReference type="EC" id="3.2.1.39"/>
    </reaction>
</comment>
<dbReference type="InterPro" id="IPR035992">
    <property type="entry name" value="Ricin_B-like_lectins"/>
</dbReference>
<feature type="domain" description="Ricin B lectin" evidence="10">
    <location>
        <begin position="828"/>
        <end position="966"/>
    </location>
</feature>
<dbReference type="PANTHER" id="PTHR31983">
    <property type="entry name" value="ENDO-1,3(4)-BETA-GLUCANASE 1"/>
    <property type="match status" value="1"/>
</dbReference>
<dbReference type="CDD" id="cd23458">
    <property type="entry name" value="beta-trefoil_Ricin_AgaB34-like"/>
    <property type="match status" value="1"/>
</dbReference>
<dbReference type="PANTHER" id="PTHR31983:SF0">
    <property type="entry name" value="GLUCAN ENDO-1,3-BETA-D-GLUCOSIDASE 2"/>
    <property type="match status" value="1"/>
</dbReference>
<dbReference type="EMBL" id="BAABRU010000006">
    <property type="protein sequence ID" value="GAA5528166.1"/>
    <property type="molecule type" value="Genomic_DNA"/>
</dbReference>
<proteinExistence type="inferred from homology"/>
<evidence type="ECO:0000256" key="9">
    <source>
        <dbReference type="SAM" id="MobiDB-lite"/>
    </source>
</evidence>
<sequence length="1139" mass="122014">MNTQHLPNRSRRLPWLAGTLLTFLTTSLFFSPTQPVANADQAGLGSYTTTLPAGAKVPDDFNGNPVSPKRTANVTGAMPTNDWWSSLGWQRFPGNPYSENMTALPLIVKAKATGLGVTFPTIPAISTGSPNYIGEFHYNASEDLNLGLVGLNSPDAKVDGYSDWTVTAYWNGGGTLRATFGHGMPFVYLTKSGGDALISAAAPPSVWTGAGTNALGITVNGHHYGIFAPTGATWGQSGNNFQSNLAGKDYYSVAVLPDNSVATFNFFKARAYAFVTNTTASWSYDQASATLNTTFSATTVAKEGSNTNTVLGLYRHHAINSSTALTNYSYTTARGQIRLRDGNSFTTAMRFNGVLPTLPDAGDYNRTTLNNHLNDVAFEASHFGGADTYYTGKALLRLANLIPIAEQLGNTNARNTLITAVRNRLQEWFTASANDTNGQFYYNSNWGTVIGYPASFGSDTELNDHHFHYGYYIYAAAILAQYDPNWALDSNWGSMVKLLINDAANISTATDPRFPRLRTFDIYEGHSWASGHAGFGAGNNHESSSEAMMFNSAVLLWGANTGNTQLRDLGIFMYTHETHAIEQYWFNVDNAVFPAGFTANNNHPAVGMVWGDGGSYATWFSANPEMIHGINFLPFHGGSLYLGRNPAYVNKNYSQMRSNIGGAERYWLDVIWQFQAFGDAATAATKFDTVAYTPEEGETKAHTYHWIRNLKQLGSIDTSITANTPTYAVFNKNGVRTYVAWNPTGSPLTVTFSNGVVLNSIPARSMARSTGTTPPPTATPVNPTATPINPTATPVNPTATPVNPTATPVPPTATPVAGCSAVSLDANSYYQVTARHSGKALDVDGVSSADGANVHQWGYVGGLNQQWRFESVGSNYFKVTARHSGKALDVAGGTTATGNGVNIHQWPYGNTTNQQWCLRDVGSGYYAIIARHSGKALDVADASTADGGNVHQWDYVGATNQQWLLTKIDAGGNTLHVIDGAAQNVAGTLSLSAGAGANTDTIPSAGGANRDGTPTNALVYTISGLTRTYNSQATQFKLFVDSNTAVGNGVQARISYDWTGDGSYDRTETYNYFPTDPVAGFEQYSQTAGLKSSSGAWANLSNGRVRIEIWNAIGNGSASVRTSATSAQGQQSTITLPFN</sequence>
<dbReference type="InterPro" id="IPR040720">
    <property type="entry name" value="GH81_C"/>
</dbReference>
<keyword evidence="6" id="KW-0326">Glycosidase</keyword>
<keyword evidence="5" id="KW-0119">Carbohydrate metabolism</keyword>
<evidence type="ECO:0000313" key="12">
    <source>
        <dbReference type="Proteomes" id="UP001428290"/>
    </source>
</evidence>
<evidence type="ECO:0000256" key="6">
    <source>
        <dbReference type="ARBA" id="ARBA00023295"/>
    </source>
</evidence>
<keyword evidence="12" id="KW-1185">Reference proteome</keyword>
<keyword evidence="4" id="KW-0378">Hydrolase</keyword>
<dbReference type="Proteomes" id="UP001428290">
    <property type="component" value="Unassembled WGS sequence"/>
</dbReference>